<dbReference type="EMBL" id="POTX01000012">
    <property type="protein sequence ID" value="PZG00195.1"/>
    <property type="molecule type" value="Genomic_DNA"/>
</dbReference>
<evidence type="ECO:0000259" key="8">
    <source>
        <dbReference type="Pfam" id="PF02224"/>
    </source>
</evidence>
<dbReference type="GO" id="GO:0005524">
    <property type="term" value="F:ATP binding"/>
    <property type="evidence" value="ECO:0007669"/>
    <property type="project" value="UniProtKB-KW"/>
</dbReference>
<evidence type="ECO:0000256" key="5">
    <source>
        <dbReference type="ARBA" id="ARBA00022840"/>
    </source>
</evidence>
<dbReference type="InterPro" id="IPR011994">
    <property type="entry name" value="Cytidylate_kinase_dom"/>
</dbReference>
<dbReference type="OrthoDB" id="9807434at2"/>
<name>A0A2W2D3M2_9ACTN</name>
<evidence type="ECO:0000256" key="6">
    <source>
        <dbReference type="ARBA" id="ARBA00047615"/>
    </source>
</evidence>
<dbReference type="AlphaFoldDB" id="A0A2W2D3M2"/>
<comment type="caution">
    <text evidence="9">The sequence shown here is derived from an EMBL/GenBank/DDBJ whole genome shotgun (WGS) entry which is preliminary data.</text>
</comment>
<dbReference type="EC" id="2.7.4.25" evidence="1"/>
<gene>
    <name evidence="9" type="ORF">C1I93_03340</name>
</gene>
<protein>
    <recommendedName>
        <fullName evidence="1">(d)CMP kinase</fullName>
        <ecNumber evidence="1">2.7.4.25</ecNumber>
    </recommendedName>
</protein>
<evidence type="ECO:0000256" key="3">
    <source>
        <dbReference type="ARBA" id="ARBA00022741"/>
    </source>
</evidence>
<keyword evidence="10" id="KW-1185">Reference proteome</keyword>
<dbReference type="RefSeq" id="WP_111241719.1">
    <property type="nucleotide sequence ID" value="NZ_POTX01000012.1"/>
</dbReference>
<organism evidence="9 10">
    <name type="scientific">Micromonospora endophytica</name>
    <dbReference type="NCBI Taxonomy" id="515350"/>
    <lineage>
        <taxon>Bacteria</taxon>
        <taxon>Bacillati</taxon>
        <taxon>Actinomycetota</taxon>
        <taxon>Actinomycetes</taxon>
        <taxon>Micromonosporales</taxon>
        <taxon>Micromonosporaceae</taxon>
        <taxon>Micromonospora</taxon>
    </lineage>
</organism>
<dbReference type="Proteomes" id="UP000248627">
    <property type="component" value="Unassembled WGS sequence"/>
</dbReference>
<dbReference type="GO" id="GO:0006139">
    <property type="term" value="P:nucleobase-containing compound metabolic process"/>
    <property type="evidence" value="ECO:0007669"/>
    <property type="project" value="InterPro"/>
</dbReference>
<dbReference type="InterPro" id="IPR027417">
    <property type="entry name" value="P-loop_NTPase"/>
</dbReference>
<keyword evidence="5" id="KW-0067">ATP-binding</keyword>
<dbReference type="Gene3D" id="3.40.50.300">
    <property type="entry name" value="P-loop containing nucleotide triphosphate hydrolases"/>
    <property type="match status" value="1"/>
</dbReference>
<comment type="catalytic activity">
    <reaction evidence="7">
        <text>CMP + ATP = CDP + ADP</text>
        <dbReference type="Rhea" id="RHEA:11600"/>
        <dbReference type="ChEBI" id="CHEBI:30616"/>
        <dbReference type="ChEBI" id="CHEBI:58069"/>
        <dbReference type="ChEBI" id="CHEBI:60377"/>
        <dbReference type="ChEBI" id="CHEBI:456216"/>
        <dbReference type="EC" id="2.7.4.25"/>
    </reaction>
</comment>
<comment type="catalytic activity">
    <reaction evidence="6">
        <text>dCMP + ATP = dCDP + ADP</text>
        <dbReference type="Rhea" id="RHEA:25094"/>
        <dbReference type="ChEBI" id="CHEBI:30616"/>
        <dbReference type="ChEBI" id="CHEBI:57566"/>
        <dbReference type="ChEBI" id="CHEBI:58593"/>
        <dbReference type="ChEBI" id="CHEBI:456216"/>
        <dbReference type="EC" id="2.7.4.25"/>
    </reaction>
</comment>
<keyword evidence="4" id="KW-0418">Kinase</keyword>
<reference evidence="9 10" key="1">
    <citation type="submission" date="2018-01" db="EMBL/GenBank/DDBJ databases">
        <title>Draft genome sequence of Jishengella endophytica.</title>
        <authorList>
            <person name="Sahin N."/>
            <person name="Ay H."/>
            <person name="Saygin H."/>
        </authorList>
    </citation>
    <scope>NUCLEOTIDE SEQUENCE [LARGE SCALE GENOMIC DNA]</scope>
    <source>
        <strain evidence="9 10">DSM 45430</strain>
    </source>
</reference>
<evidence type="ECO:0000256" key="7">
    <source>
        <dbReference type="ARBA" id="ARBA00048478"/>
    </source>
</evidence>
<sequence>MHLSVRQKDSLMRHGVAISIDGPSASGKTSLAYALASRLGTRVLDTGLTYRAVAYAASRGPLPPDGRLFDVLRHELAAPGARPALPAVVYHGEDITDAIWSAEVEQQLRFISADPAWRRDITDHHRAIIGGHERMIVVGRDCATTLMTNADCHVFLTAMEAVRRERRRAQYRTQPERAVNVGPVTRLDDITREHVSRQPRGLVLDTTFLPTPAAVRAVLHHLGECR</sequence>
<evidence type="ECO:0000313" key="10">
    <source>
        <dbReference type="Proteomes" id="UP000248627"/>
    </source>
</evidence>
<keyword evidence="3" id="KW-0547">Nucleotide-binding</keyword>
<feature type="domain" description="Cytidylate kinase" evidence="8">
    <location>
        <begin position="18"/>
        <end position="174"/>
    </location>
</feature>
<dbReference type="GO" id="GO:0036431">
    <property type="term" value="F:dCMP kinase activity"/>
    <property type="evidence" value="ECO:0007669"/>
    <property type="project" value="InterPro"/>
</dbReference>
<keyword evidence="2" id="KW-0808">Transferase</keyword>
<evidence type="ECO:0000256" key="2">
    <source>
        <dbReference type="ARBA" id="ARBA00022679"/>
    </source>
</evidence>
<dbReference type="Pfam" id="PF02224">
    <property type="entry name" value="Cytidylate_kin"/>
    <property type="match status" value="1"/>
</dbReference>
<dbReference type="SUPFAM" id="SSF52540">
    <property type="entry name" value="P-loop containing nucleoside triphosphate hydrolases"/>
    <property type="match status" value="1"/>
</dbReference>
<proteinExistence type="predicted"/>
<accession>A0A2W2D3M2</accession>
<evidence type="ECO:0000256" key="1">
    <source>
        <dbReference type="ARBA" id="ARBA00012906"/>
    </source>
</evidence>
<evidence type="ECO:0000256" key="4">
    <source>
        <dbReference type="ARBA" id="ARBA00022777"/>
    </source>
</evidence>
<evidence type="ECO:0000313" key="9">
    <source>
        <dbReference type="EMBL" id="PZG00195.1"/>
    </source>
</evidence>